<reference evidence="4" key="1">
    <citation type="journal article" date="2015" name="PeerJ">
        <title>First genomic representation of candidate bacterial phylum KSB3 points to enhanced environmental sensing as a trigger of wastewater bulking.</title>
        <authorList>
            <person name="Sekiguchi Y."/>
            <person name="Ohashi A."/>
            <person name="Parks D.H."/>
            <person name="Yamauchi T."/>
            <person name="Tyson G.W."/>
            <person name="Hugenholtz P."/>
        </authorList>
    </citation>
    <scope>NUCLEOTIDE SEQUENCE [LARGE SCALE GENOMIC DNA]</scope>
</reference>
<feature type="domain" description="Response regulatory" evidence="3">
    <location>
        <begin position="123"/>
        <end position="239"/>
    </location>
</feature>
<keyword evidence="1 2" id="KW-0597">Phosphoprotein</keyword>
<dbReference type="SUPFAM" id="SSF52172">
    <property type="entry name" value="CheY-like"/>
    <property type="match status" value="2"/>
</dbReference>
<evidence type="ECO:0000313" key="4">
    <source>
        <dbReference type="EMBL" id="GAK51858.1"/>
    </source>
</evidence>
<dbReference type="InterPro" id="IPR011006">
    <property type="entry name" value="CheY-like_superfamily"/>
</dbReference>
<dbReference type="STRING" id="1499966.U14_03104"/>
<accession>A0A081BN92</accession>
<dbReference type="SMART" id="SM00448">
    <property type="entry name" value="REC"/>
    <property type="match status" value="2"/>
</dbReference>
<proteinExistence type="predicted"/>
<dbReference type="AlphaFoldDB" id="A0A081BN92"/>
<feature type="modified residue" description="4-aspartylphosphate" evidence="2">
    <location>
        <position position="172"/>
    </location>
</feature>
<feature type="modified residue" description="4-aspartylphosphate" evidence="2">
    <location>
        <position position="55"/>
    </location>
</feature>
<dbReference type="HOGENOM" id="CLU_096477_0_0_0"/>
<dbReference type="PANTHER" id="PTHR44591">
    <property type="entry name" value="STRESS RESPONSE REGULATOR PROTEIN 1"/>
    <property type="match status" value="1"/>
</dbReference>
<dbReference type="GO" id="GO:0000160">
    <property type="term" value="P:phosphorelay signal transduction system"/>
    <property type="evidence" value="ECO:0007669"/>
    <property type="project" value="InterPro"/>
</dbReference>
<dbReference type="InterPro" id="IPR050595">
    <property type="entry name" value="Bact_response_regulator"/>
</dbReference>
<dbReference type="InterPro" id="IPR001789">
    <property type="entry name" value="Sig_transdc_resp-reg_receiver"/>
</dbReference>
<name>A0A081BN92_9BACT</name>
<protein>
    <submittedName>
        <fullName evidence="4">Hypothetical two-component response regulator protein</fullName>
    </submittedName>
</protein>
<keyword evidence="5" id="KW-1185">Reference proteome</keyword>
<evidence type="ECO:0000256" key="2">
    <source>
        <dbReference type="PROSITE-ProRule" id="PRU00169"/>
    </source>
</evidence>
<feature type="domain" description="Response regulatory" evidence="3">
    <location>
        <begin position="6"/>
        <end position="120"/>
    </location>
</feature>
<sequence length="250" mass="28528">MERTLSILIVDDHPAMRQTLQDILEDEGYVVTTASSGRIALALCQEQTFDALLMDVRMPDLNGVEVFRELKNQAFTSRVIMMSAYSVEELKKEALEEGAIAFLQKPVDVAFVLKLIEDTEHPPLLVVMDNQEERELLAARLKQQRYRTYTTGTPQAALELARQIQFHVIMIDTKLHTMSALELYLALKAITPKSVTILFAETDESFIKQAEEAVKRSAYTFLTKPLDLDRLFAILETIRKQVYSDFLEKP</sequence>
<dbReference type="PANTHER" id="PTHR44591:SF3">
    <property type="entry name" value="RESPONSE REGULATORY DOMAIN-CONTAINING PROTEIN"/>
    <property type="match status" value="1"/>
</dbReference>
<gene>
    <name evidence="4" type="ORF">U14_03104</name>
</gene>
<evidence type="ECO:0000256" key="1">
    <source>
        <dbReference type="ARBA" id="ARBA00022553"/>
    </source>
</evidence>
<dbReference type="CDD" id="cd00156">
    <property type="entry name" value="REC"/>
    <property type="match status" value="2"/>
</dbReference>
<dbReference type="EMBL" id="DF820457">
    <property type="protein sequence ID" value="GAK51858.1"/>
    <property type="molecule type" value="Genomic_DNA"/>
</dbReference>
<organism evidence="4">
    <name type="scientific">Candidatus Moduliflexus flocculans</name>
    <dbReference type="NCBI Taxonomy" id="1499966"/>
    <lineage>
        <taxon>Bacteria</taxon>
        <taxon>Candidatus Moduliflexota</taxon>
        <taxon>Candidatus Moduliflexia</taxon>
        <taxon>Candidatus Moduliflexales</taxon>
        <taxon>Candidatus Moduliflexaceae</taxon>
    </lineage>
</organism>
<dbReference type="Pfam" id="PF00072">
    <property type="entry name" value="Response_reg"/>
    <property type="match status" value="2"/>
</dbReference>
<dbReference type="PROSITE" id="PS50110">
    <property type="entry name" value="RESPONSE_REGULATORY"/>
    <property type="match status" value="2"/>
</dbReference>
<evidence type="ECO:0000259" key="3">
    <source>
        <dbReference type="PROSITE" id="PS50110"/>
    </source>
</evidence>
<dbReference type="Proteomes" id="UP000030700">
    <property type="component" value="Unassembled WGS sequence"/>
</dbReference>
<evidence type="ECO:0000313" key="5">
    <source>
        <dbReference type="Proteomes" id="UP000030700"/>
    </source>
</evidence>
<dbReference type="Gene3D" id="3.40.50.2300">
    <property type="match status" value="2"/>
</dbReference>